<dbReference type="Proteomes" id="UP001374584">
    <property type="component" value="Unassembled WGS sequence"/>
</dbReference>
<evidence type="ECO:0000313" key="1">
    <source>
        <dbReference type="EMBL" id="KAK7368499.1"/>
    </source>
</evidence>
<protein>
    <submittedName>
        <fullName evidence="1">Uncharacterized protein</fullName>
    </submittedName>
</protein>
<accession>A0AAN9NDL9</accession>
<reference evidence="1 2" key="1">
    <citation type="submission" date="2024-01" db="EMBL/GenBank/DDBJ databases">
        <title>The genomes of 5 underutilized Papilionoideae crops provide insights into root nodulation and disease resistanc.</title>
        <authorList>
            <person name="Jiang F."/>
        </authorList>
    </citation>
    <scope>NUCLEOTIDE SEQUENCE [LARGE SCALE GENOMIC DNA]</scope>
    <source>
        <strain evidence="1">JINMINGXINNONG_FW02</strain>
        <tissue evidence="1">Leaves</tissue>
    </source>
</reference>
<dbReference type="EMBL" id="JAYMYR010000004">
    <property type="protein sequence ID" value="KAK7368499.1"/>
    <property type="molecule type" value="Genomic_DNA"/>
</dbReference>
<comment type="caution">
    <text evidence="1">The sequence shown here is derived from an EMBL/GenBank/DDBJ whole genome shotgun (WGS) entry which is preliminary data.</text>
</comment>
<evidence type="ECO:0000313" key="2">
    <source>
        <dbReference type="Proteomes" id="UP001374584"/>
    </source>
</evidence>
<name>A0AAN9NDL9_PHACN</name>
<organism evidence="1 2">
    <name type="scientific">Phaseolus coccineus</name>
    <name type="common">Scarlet runner bean</name>
    <name type="synonym">Phaseolus multiflorus</name>
    <dbReference type="NCBI Taxonomy" id="3886"/>
    <lineage>
        <taxon>Eukaryota</taxon>
        <taxon>Viridiplantae</taxon>
        <taxon>Streptophyta</taxon>
        <taxon>Embryophyta</taxon>
        <taxon>Tracheophyta</taxon>
        <taxon>Spermatophyta</taxon>
        <taxon>Magnoliopsida</taxon>
        <taxon>eudicotyledons</taxon>
        <taxon>Gunneridae</taxon>
        <taxon>Pentapetalae</taxon>
        <taxon>rosids</taxon>
        <taxon>fabids</taxon>
        <taxon>Fabales</taxon>
        <taxon>Fabaceae</taxon>
        <taxon>Papilionoideae</taxon>
        <taxon>50 kb inversion clade</taxon>
        <taxon>NPAAA clade</taxon>
        <taxon>indigoferoid/millettioid clade</taxon>
        <taxon>Phaseoleae</taxon>
        <taxon>Phaseolus</taxon>
    </lineage>
</organism>
<keyword evidence="2" id="KW-1185">Reference proteome</keyword>
<dbReference type="AlphaFoldDB" id="A0AAN9NDL9"/>
<gene>
    <name evidence="1" type="ORF">VNO80_10525</name>
</gene>
<proteinExistence type="predicted"/>
<sequence>MNHNSQRRHSKLGRREEAESLLCLAKGSSMELNLLRPFSQMSLSFYVDIYWWHLMPIHLRQALDHGVGYGAGAYAPIGLRKNLTGS</sequence>